<feature type="domain" description="O-methyltransferase dimerisation" evidence="5">
    <location>
        <begin position="17"/>
        <end position="103"/>
    </location>
</feature>
<accession>A0ABN2WP14</accession>
<name>A0ABN2WP14_9ACTN</name>
<dbReference type="CDD" id="cd02440">
    <property type="entry name" value="AdoMet_MTases"/>
    <property type="match status" value="1"/>
</dbReference>
<dbReference type="InterPro" id="IPR012967">
    <property type="entry name" value="COMT_dimerisation"/>
</dbReference>
<gene>
    <name evidence="6" type="ORF">GCM10009801_65770</name>
</gene>
<evidence type="ECO:0000313" key="6">
    <source>
        <dbReference type="EMBL" id="GAA2096308.1"/>
    </source>
</evidence>
<evidence type="ECO:0000313" key="7">
    <source>
        <dbReference type="Proteomes" id="UP001500016"/>
    </source>
</evidence>
<keyword evidence="3" id="KW-0949">S-adenosyl-L-methionine</keyword>
<dbReference type="GO" id="GO:0032259">
    <property type="term" value="P:methylation"/>
    <property type="evidence" value="ECO:0007669"/>
    <property type="project" value="UniProtKB-KW"/>
</dbReference>
<evidence type="ECO:0000256" key="3">
    <source>
        <dbReference type="ARBA" id="ARBA00022691"/>
    </source>
</evidence>
<feature type="domain" description="O-methyltransferase C-terminal" evidence="4">
    <location>
        <begin position="125"/>
        <end position="339"/>
    </location>
</feature>
<dbReference type="InterPro" id="IPR036390">
    <property type="entry name" value="WH_DNA-bd_sf"/>
</dbReference>
<dbReference type="Proteomes" id="UP001500016">
    <property type="component" value="Unassembled WGS sequence"/>
</dbReference>
<evidence type="ECO:0000256" key="2">
    <source>
        <dbReference type="ARBA" id="ARBA00022679"/>
    </source>
</evidence>
<dbReference type="GO" id="GO:0008168">
    <property type="term" value="F:methyltransferase activity"/>
    <property type="evidence" value="ECO:0007669"/>
    <property type="project" value="UniProtKB-KW"/>
</dbReference>
<dbReference type="PANTHER" id="PTHR43712">
    <property type="entry name" value="PUTATIVE (AFU_ORTHOLOGUE AFUA_4G14580)-RELATED"/>
    <property type="match status" value="1"/>
</dbReference>
<dbReference type="SUPFAM" id="SSF53335">
    <property type="entry name" value="S-adenosyl-L-methionine-dependent methyltransferases"/>
    <property type="match status" value="1"/>
</dbReference>
<organism evidence="6 7">
    <name type="scientific">Streptomyces albiaxialis</name>
    <dbReference type="NCBI Taxonomy" id="329523"/>
    <lineage>
        <taxon>Bacteria</taxon>
        <taxon>Bacillati</taxon>
        <taxon>Actinomycetota</taxon>
        <taxon>Actinomycetes</taxon>
        <taxon>Kitasatosporales</taxon>
        <taxon>Streptomycetaceae</taxon>
        <taxon>Streptomyces</taxon>
    </lineage>
</organism>
<comment type="caution">
    <text evidence="6">The sequence shown here is derived from an EMBL/GenBank/DDBJ whole genome shotgun (WGS) entry which is preliminary data.</text>
</comment>
<dbReference type="Gene3D" id="3.40.50.150">
    <property type="entry name" value="Vaccinia Virus protein VP39"/>
    <property type="match status" value="1"/>
</dbReference>
<dbReference type="SUPFAM" id="SSF46785">
    <property type="entry name" value="Winged helix' DNA-binding domain"/>
    <property type="match status" value="1"/>
</dbReference>
<dbReference type="EMBL" id="BAAAPE010000016">
    <property type="protein sequence ID" value="GAA2096308.1"/>
    <property type="molecule type" value="Genomic_DNA"/>
</dbReference>
<keyword evidence="7" id="KW-1185">Reference proteome</keyword>
<proteinExistence type="predicted"/>
<sequence length="362" mass="37103">MTDSGQADEAVRQATTSLIFGFAFSQVCGTLSRLGIPEAFGEADGTDGDRAGEDGTRSVDALALATGSDPGALRRLLRGGAALGLLAPRGGGRFALTPLGRAFRDGPAPRALAALYGDPDVWRAYGALEDSVRDGKPAYELANGVGLYEDLAAGGPLAARFHTAMSLVTAAQTPVIVGHYDFGRFARVVDVGGGDGTLLAAVLTAHPGVRGTLVETGAALRAAQTALDAAGLTGRCETVEGDFLASVPPGGDAYVLKNILHNFDDAACVRILRNCREAARPGGRVVVPTLVLPDESGELTGGLEEAALMALSDIEMMVLTPGRERTLAEHVGLFGDAGLELAATVTLPGLPGHAVLEARPAR</sequence>
<dbReference type="InterPro" id="IPR016461">
    <property type="entry name" value="COMT-like"/>
</dbReference>
<dbReference type="InterPro" id="IPR001077">
    <property type="entry name" value="COMT_C"/>
</dbReference>
<keyword evidence="1 6" id="KW-0489">Methyltransferase</keyword>
<dbReference type="Pfam" id="PF08100">
    <property type="entry name" value="Dimerisation"/>
    <property type="match status" value="1"/>
</dbReference>
<protein>
    <submittedName>
        <fullName evidence="6">Methyltransferase</fullName>
    </submittedName>
</protein>
<evidence type="ECO:0000256" key="1">
    <source>
        <dbReference type="ARBA" id="ARBA00022603"/>
    </source>
</evidence>
<dbReference type="PIRSF" id="PIRSF005739">
    <property type="entry name" value="O-mtase"/>
    <property type="match status" value="1"/>
</dbReference>
<dbReference type="Gene3D" id="1.10.287.1350">
    <property type="match status" value="1"/>
</dbReference>
<evidence type="ECO:0000259" key="5">
    <source>
        <dbReference type="Pfam" id="PF08100"/>
    </source>
</evidence>
<dbReference type="PANTHER" id="PTHR43712:SF2">
    <property type="entry name" value="O-METHYLTRANSFERASE CICE"/>
    <property type="match status" value="1"/>
</dbReference>
<dbReference type="RefSeq" id="WP_344533443.1">
    <property type="nucleotide sequence ID" value="NZ_BAAAPE010000016.1"/>
</dbReference>
<keyword evidence="2" id="KW-0808">Transferase</keyword>
<dbReference type="Pfam" id="PF00891">
    <property type="entry name" value="Methyltransf_2"/>
    <property type="match status" value="1"/>
</dbReference>
<reference evidence="6 7" key="1">
    <citation type="journal article" date="2019" name="Int. J. Syst. Evol. Microbiol.">
        <title>The Global Catalogue of Microorganisms (GCM) 10K type strain sequencing project: providing services to taxonomists for standard genome sequencing and annotation.</title>
        <authorList>
            <consortium name="The Broad Institute Genomics Platform"/>
            <consortium name="The Broad Institute Genome Sequencing Center for Infectious Disease"/>
            <person name="Wu L."/>
            <person name="Ma J."/>
        </authorList>
    </citation>
    <scope>NUCLEOTIDE SEQUENCE [LARGE SCALE GENOMIC DNA]</scope>
    <source>
        <strain evidence="6 7">JCM 15478</strain>
    </source>
</reference>
<dbReference type="InterPro" id="IPR036388">
    <property type="entry name" value="WH-like_DNA-bd_sf"/>
</dbReference>
<dbReference type="Gene3D" id="1.10.10.10">
    <property type="entry name" value="Winged helix-like DNA-binding domain superfamily/Winged helix DNA-binding domain"/>
    <property type="match status" value="1"/>
</dbReference>
<evidence type="ECO:0000259" key="4">
    <source>
        <dbReference type="Pfam" id="PF00891"/>
    </source>
</evidence>
<dbReference type="InterPro" id="IPR029063">
    <property type="entry name" value="SAM-dependent_MTases_sf"/>
</dbReference>
<dbReference type="PROSITE" id="PS51683">
    <property type="entry name" value="SAM_OMT_II"/>
    <property type="match status" value="1"/>
</dbReference>